<dbReference type="InterPro" id="IPR052174">
    <property type="entry name" value="Flavoredoxin"/>
</dbReference>
<dbReference type="Pfam" id="PF01613">
    <property type="entry name" value="Flavin_Reduct"/>
    <property type="match status" value="1"/>
</dbReference>
<evidence type="ECO:0000256" key="1">
    <source>
        <dbReference type="ARBA" id="ARBA00038054"/>
    </source>
</evidence>
<comment type="caution">
    <text evidence="3">The sequence shown here is derived from an EMBL/GenBank/DDBJ whole genome shotgun (WGS) entry which is preliminary data.</text>
</comment>
<dbReference type="Proteomes" id="UP000824002">
    <property type="component" value="Unassembled WGS sequence"/>
</dbReference>
<dbReference type="PANTHER" id="PTHR43567">
    <property type="entry name" value="FLAVOREDOXIN-RELATED-RELATED"/>
    <property type="match status" value="1"/>
</dbReference>
<dbReference type="EMBL" id="DVJP01000061">
    <property type="protein sequence ID" value="HIS76974.1"/>
    <property type="molecule type" value="Genomic_DNA"/>
</dbReference>
<dbReference type="AlphaFoldDB" id="A0A9D1JZU0"/>
<accession>A0A9D1JZU0</accession>
<evidence type="ECO:0000313" key="3">
    <source>
        <dbReference type="EMBL" id="HIS76974.1"/>
    </source>
</evidence>
<dbReference type="InterPro" id="IPR012349">
    <property type="entry name" value="Split_barrel_FMN-bd"/>
</dbReference>
<dbReference type="GO" id="GO:0010181">
    <property type="term" value="F:FMN binding"/>
    <property type="evidence" value="ECO:0007669"/>
    <property type="project" value="InterPro"/>
</dbReference>
<reference evidence="3" key="1">
    <citation type="submission" date="2020-10" db="EMBL/GenBank/DDBJ databases">
        <authorList>
            <person name="Gilroy R."/>
        </authorList>
    </citation>
    <scope>NUCLEOTIDE SEQUENCE</scope>
    <source>
        <strain evidence="3">CHK199-13235</strain>
    </source>
</reference>
<dbReference type="GO" id="GO:0016646">
    <property type="term" value="F:oxidoreductase activity, acting on the CH-NH group of donors, NAD or NADP as acceptor"/>
    <property type="evidence" value="ECO:0007669"/>
    <property type="project" value="UniProtKB-ARBA"/>
</dbReference>
<dbReference type="SUPFAM" id="SSF50475">
    <property type="entry name" value="FMN-binding split barrel"/>
    <property type="match status" value="1"/>
</dbReference>
<gene>
    <name evidence="3" type="ORF">IAB51_09225</name>
</gene>
<evidence type="ECO:0000259" key="2">
    <source>
        <dbReference type="Pfam" id="PF01613"/>
    </source>
</evidence>
<comment type="similarity">
    <text evidence="1">Belongs to the flavoredoxin family.</text>
</comment>
<dbReference type="Gene3D" id="2.30.110.10">
    <property type="entry name" value="Electron Transport, Fmn-binding Protein, Chain A"/>
    <property type="match status" value="1"/>
</dbReference>
<sequence>MFHEVNPLELSCNPFQMIGKDWALVTAGDETGCNTMTVSWGNMGIMWNKNIVTVFIRPQRYTKEFLDRFDNFTLSFYEESSRDALKLCGSKSGRDMDKIKAAGLTPVHENGTTYFAEARLVLECRKIYLDKIRPEGFLDPSIQKNYLENDYHLIYMGEITRVLQK</sequence>
<reference evidence="3" key="2">
    <citation type="journal article" date="2021" name="PeerJ">
        <title>Extensive microbial diversity within the chicken gut microbiome revealed by metagenomics and culture.</title>
        <authorList>
            <person name="Gilroy R."/>
            <person name="Ravi A."/>
            <person name="Getino M."/>
            <person name="Pursley I."/>
            <person name="Horton D.L."/>
            <person name="Alikhan N.F."/>
            <person name="Baker D."/>
            <person name="Gharbi K."/>
            <person name="Hall N."/>
            <person name="Watson M."/>
            <person name="Adriaenssens E.M."/>
            <person name="Foster-Nyarko E."/>
            <person name="Jarju S."/>
            <person name="Secka A."/>
            <person name="Antonio M."/>
            <person name="Oren A."/>
            <person name="Chaudhuri R.R."/>
            <person name="La Ragione R."/>
            <person name="Hildebrand F."/>
            <person name="Pallen M.J."/>
        </authorList>
    </citation>
    <scope>NUCLEOTIDE SEQUENCE</scope>
    <source>
        <strain evidence="3">CHK199-13235</strain>
    </source>
</reference>
<protein>
    <submittedName>
        <fullName evidence="3">Flavin reductase family protein</fullName>
    </submittedName>
</protein>
<dbReference type="InterPro" id="IPR002563">
    <property type="entry name" value="Flavin_Rdtase-like_dom"/>
</dbReference>
<organism evidence="3 4">
    <name type="scientific">Candidatus Merdivicinus excrementipullorum</name>
    <dbReference type="NCBI Taxonomy" id="2840867"/>
    <lineage>
        <taxon>Bacteria</taxon>
        <taxon>Bacillati</taxon>
        <taxon>Bacillota</taxon>
        <taxon>Clostridia</taxon>
        <taxon>Eubacteriales</taxon>
        <taxon>Oscillospiraceae</taxon>
        <taxon>Oscillospiraceae incertae sedis</taxon>
        <taxon>Candidatus Merdivicinus</taxon>
    </lineage>
</organism>
<evidence type="ECO:0000313" key="4">
    <source>
        <dbReference type="Proteomes" id="UP000824002"/>
    </source>
</evidence>
<dbReference type="PANTHER" id="PTHR43567:SF5">
    <property type="entry name" value="HYPOTHETICAL CYTOSOLIC PROTEIN"/>
    <property type="match status" value="1"/>
</dbReference>
<feature type="domain" description="Flavin reductase like" evidence="2">
    <location>
        <begin position="23"/>
        <end position="162"/>
    </location>
</feature>
<name>A0A9D1JZU0_9FIRM</name>
<proteinExistence type="inferred from homology"/>